<feature type="transmembrane region" description="Helical" evidence="8">
    <location>
        <begin position="385"/>
        <end position="409"/>
    </location>
</feature>
<dbReference type="InterPro" id="IPR001036">
    <property type="entry name" value="Acrflvin-R"/>
</dbReference>
<dbReference type="EMBL" id="VBPB01000015">
    <property type="protein sequence ID" value="TMQ74096.1"/>
    <property type="molecule type" value="Genomic_DNA"/>
</dbReference>
<keyword evidence="2" id="KW-0813">Transport</keyword>
<comment type="caution">
    <text evidence="9">The sequence shown here is derived from an EMBL/GenBank/DDBJ whole genome shotgun (WGS) entry which is preliminary data.</text>
</comment>
<feature type="transmembrane region" description="Helical" evidence="8">
    <location>
        <begin position="1006"/>
        <end position="1032"/>
    </location>
</feature>
<dbReference type="GO" id="GO:0042910">
    <property type="term" value="F:xenobiotic transmembrane transporter activity"/>
    <property type="evidence" value="ECO:0007669"/>
    <property type="project" value="TreeGrafter"/>
</dbReference>
<dbReference type="SUPFAM" id="SSF82714">
    <property type="entry name" value="Multidrug efflux transporter AcrB TolC docking domain, DN and DC subdomains"/>
    <property type="match status" value="2"/>
</dbReference>
<feature type="transmembrane region" description="Helical" evidence="8">
    <location>
        <begin position="333"/>
        <end position="352"/>
    </location>
</feature>
<dbReference type="GO" id="GO:0005886">
    <property type="term" value="C:plasma membrane"/>
    <property type="evidence" value="ECO:0007669"/>
    <property type="project" value="UniProtKB-SubCell"/>
</dbReference>
<dbReference type="Proteomes" id="UP000319771">
    <property type="component" value="Unassembled WGS sequence"/>
</dbReference>
<keyword evidence="6 8" id="KW-1133">Transmembrane helix</keyword>
<feature type="transmembrane region" description="Helical" evidence="8">
    <location>
        <begin position="929"/>
        <end position="950"/>
    </location>
</feature>
<feature type="transmembrane region" description="Helical" evidence="8">
    <location>
        <begin position="903"/>
        <end position="923"/>
    </location>
</feature>
<dbReference type="Gene3D" id="3.30.70.1440">
    <property type="entry name" value="Multidrug efflux transporter AcrB pore domain"/>
    <property type="match status" value="1"/>
</dbReference>
<dbReference type="Gene3D" id="3.30.70.1430">
    <property type="entry name" value="Multidrug efflux transporter AcrB pore domain"/>
    <property type="match status" value="2"/>
</dbReference>
<keyword evidence="7 8" id="KW-0472">Membrane</keyword>
<reference evidence="9 10" key="1">
    <citation type="journal article" date="2019" name="Nat. Microbiol.">
        <title>Mediterranean grassland soil C-N compound turnover is dependent on rainfall and depth, and is mediated by genomically divergent microorganisms.</title>
        <authorList>
            <person name="Diamond S."/>
            <person name="Andeer P.F."/>
            <person name="Li Z."/>
            <person name="Crits-Christoph A."/>
            <person name="Burstein D."/>
            <person name="Anantharaman K."/>
            <person name="Lane K.R."/>
            <person name="Thomas B.C."/>
            <person name="Pan C."/>
            <person name="Northen T.R."/>
            <person name="Banfield J.F."/>
        </authorList>
    </citation>
    <scope>NUCLEOTIDE SEQUENCE [LARGE SCALE GENOMIC DNA]</scope>
    <source>
        <strain evidence="9">WS_11</strain>
    </source>
</reference>
<feature type="non-terminal residue" evidence="9">
    <location>
        <position position="1042"/>
    </location>
</feature>
<name>A0A538UDZ4_UNCEI</name>
<accession>A0A538UDZ4</accession>
<dbReference type="InterPro" id="IPR027463">
    <property type="entry name" value="AcrB_DN_DC_subdom"/>
</dbReference>
<evidence type="ECO:0000256" key="4">
    <source>
        <dbReference type="ARBA" id="ARBA00022519"/>
    </source>
</evidence>
<keyword evidence="5 8" id="KW-0812">Transmembrane</keyword>
<dbReference type="AlphaFoldDB" id="A0A538UDZ4"/>
<organism evidence="9 10">
    <name type="scientific">Eiseniibacteriota bacterium</name>
    <dbReference type="NCBI Taxonomy" id="2212470"/>
    <lineage>
        <taxon>Bacteria</taxon>
        <taxon>Candidatus Eiseniibacteriota</taxon>
    </lineage>
</organism>
<gene>
    <name evidence="9" type="ORF">E6K81_01400</name>
</gene>
<dbReference type="SUPFAM" id="SSF82866">
    <property type="entry name" value="Multidrug efflux transporter AcrB transmembrane domain"/>
    <property type="match status" value="2"/>
</dbReference>
<dbReference type="Pfam" id="PF00873">
    <property type="entry name" value="ACR_tran"/>
    <property type="match status" value="1"/>
</dbReference>
<feature type="transmembrane region" description="Helical" evidence="8">
    <location>
        <begin position="12"/>
        <end position="32"/>
    </location>
</feature>
<evidence type="ECO:0000256" key="8">
    <source>
        <dbReference type="SAM" id="Phobius"/>
    </source>
</evidence>
<evidence type="ECO:0000256" key="6">
    <source>
        <dbReference type="ARBA" id="ARBA00022989"/>
    </source>
</evidence>
<feature type="transmembrane region" description="Helical" evidence="8">
    <location>
        <begin position="877"/>
        <end position="896"/>
    </location>
</feature>
<dbReference type="SUPFAM" id="SSF82693">
    <property type="entry name" value="Multidrug efflux transporter AcrB pore domain, PN1, PN2, PC1 and PC2 subdomains"/>
    <property type="match status" value="3"/>
</dbReference>
<feature type="transmembrane region" description="Helical" evidence="8">
    <location>
        <begin position="553"/>
        <end position="572"/>
    </location>
</feature>
<evidence type="ECO:0000313" key="9">
    <source>
        <dbReference type="EMBL" id="TMQ74096.1"/>
    </source>
</evidence>
<dbReference type="PANTHER" id="PTHR32063:SF14">
    <property type="entry name" value="BLL4319 PROTEIN"/>
    <property type="match status" value="1"/>
</dbReference>
<dbReference type="Gene3D" id="3.30.2090.10">
    <property type="entry name" value="Multidrug efflux transporter AcrB TolC docking domain, DN and DC subdomains"/>
    <property type="match status" value="2"/>
</dbReference>
<evidence type="ECO:0000256" key="3">
    <source>
        <dbReference type="ARBA" id="ARBA00022475"/>
    </source>
</evidence>
<sequence length="1042" mass="113954">MKLSEVSVKRPVLASVFSLAILLFGLISLTRLPVREYPDVESPVVSVTTFYRGASPQTVETEITDVLEEQLSTIEGVKLITSSSREQGSVITVEFNLDRKVDEAANDVRDRVSRIRGQLPPTVDDPIVAKQDVNAQPIIWLSLNGERFNTLELTEVANNLLSEKLQRLDGVGAVFVGAERKYAMRVWLDPQRLASFGLTVADVEQALRAGNAEIPSGRVEGRGREFSVRTRGDLSRPEEFAAIVVAQQGDRPVRLGDLADVQVGAEDDRTIARFNTVPSIGLGIVKQQKASTVDVAHVVHHALPRLRAMLPPGMKLEVAYDSSTFIEDSIREVMISLGVAMLLVVLVIFIFLGTMRATLIPAVAIPVSLIGTFTVVYFLGFTINILTLLAMVLAIGLVVDDAIIMLENVHRHLEMGKSRMRATLDGAQEIGFAIMATTIALVAVFVPVAFLTGRVGRLFNEFGIAVAVSVAISGFVALTLTPMLCSRLLKRTAGAAHEAEELPGDEHEPQVVEAGAAEAEQLHGWRAWFDRFFHGLHVNYERQLRWMLGHRRVAMIGALGLIVAIAVLFRVLPAELVPVEDRGMIFNIVLAPEGSTLDYTDRYMRQAEAVYQQVPDVKSFFSAVGLGFGGPGRVTDGFMFVLLKPYGQRHLSQQQIVQMLFPRMLGIPGVLAIPINLPSLGGGFGSPVQFVLQADTYEDLQRAIGPFMMEAQKLGYLLNMNTDLKLDKPQLEIAIDRDRASALGVSVSDVGNTLQTLLGGREVTRFKRGNKQYEVMLQVRPQDRSSPASIDGLYLRGREGLVQMASLVKVQEKVAAKELNHFDRVRSAIVSANLPPGVTIGRALSDLQGIARRTLPAGMRTDLSGESREFVESSGGLYWLFVIALVFIYLVLAAQFESFLHPLSILFSVPLAVFGALVTLFIFHASLNIYSQIGLIMLIGLVTKNAILIVEYSNQRRARGEPLIEAVVHASRIRLRPILMTTFTTILGVMPIALGLGAGADSRKPLGLAVVGGLIGSMFLTLMLVPVVYTLLARFEPAKQPR</sequence>
<evidence type="ECO:0000256" key="5">
    <source>
        <dbReference type="ARBA" id="ARBA00022692"/>
    </source>
</evidence>
<evidence type="ECO:0000256" key="1">
    <source>
        <dbReference type="ARBA" id="ARBA00004651"/>
    </source>
</evidence>
<feature type="transmembrane region" description="Helical" evidence="8">
    <location>
        <begin position="430"/>
        <end position="450"/>
    </location>
</feature>
<proteinExistence type="predicted"/>
<evidence type="ECO:0000256" key="2">
    <source>
        <dbReference type="ARBA" id="ARBA00022448"/>
    </source>
</evidence>
<feature type="transmembrane region" description="Helical" evidence="8">
    <location>
        <begin position="462"/>
        <end position="481"/>
    </location>
</feature>
<evidence type="ECO:0000256" key="7">
    <source>
        <dbReference type="ARBA" id="ARBA00023136"/>
    </source>
</evidence>
<dbReference type="PRINTS" id="PR00702">
    <property type="entry name" value="ACRIFLAVINRP"/>
</dbReference>
<evidence type="ECO:0000313" key="10">
    <source>
        <dbReference type="Proteomes" id="UP000319771"/>
    </source>
</evidence>
<comment type="subcellular location">
    <subcellularLocation>
        <location evidence="1">Cell membrane</location>
        <topology evidence="1">Multi-pass membrane protein</topology>
    </subcellularLocation>
</comment>
<feature type="transmembrane region" description="Helical" evidence="8">
    <location>
        <begin position="978"/>
        <end position="1000"/>
    </location>
</feature>
<dbReference type="Gene3D" id="1.20.1640.10">
    <property type="entry name" value="Multidrug efflux transporter AcrB transmembrane domain"/>
    <property type="match status" value="2"/>
</dbReference>
<dbReference type="Gene3D" id="3.30.70.1320">
    <property type="entry name" value="Multidrug efflux transporter AcrB pore domain like"/>
    <property type="match status" value="1"/>
</dbReference>
<protein>
    <submittedName>
        <fullName evidence="9">Efflux RND transporter permease subunit</fullName>
    </submittedName>
</protein>
<feature type="transmembrane region" description="Helical" evidence="8">
    <location>
        <begin position="359"/>
        <end position="379"/>
    </location>
</feature>
<keyword evidence="4" id="KW-0997">Cell inner membrane</keyword>
<dbReference type="FunFam" id="1.20.1640.10:FF:000001">
    <property type="entry name" value="Efflux pump membrane transporter"/>
    <property type="match status" value="1"/>
</dbReference>
<dbReference type="PANTHER" id="PTHR32063">
    <property type="match status" value="1"/>
</dbReference>
<keyword evidence="3" id="KW-1003">Cell membrane</keyword>